<name>A0A438ELZ6_VITVI</name>
<keyword evidence="6" id="KW-0804">Transcription</keyword>
<evidence type="ECO:0000256" key="4">
    <source>
        <dbReference type="ARBA" id="ARBA00022491"/>
    </source>
</evidence>
<comment type="subcellular location">
    <subcellularLocation>
        <location evidence="1">Nucleus</location>
    </subcellularLocation>
</comment>
<keyword evidence="8" id="KW-0732">Signal</keyword>
<dbReference type="Proteomes" id="UP000288805">
    <property type="component" value="Unassembled WGS sequence"/>
</dbReference>
<organism evidence="9 10">
    <name type="scientific">Vitis vinifera</name>
    <name type="common">Grape</name>
    <dbReference type="NCBI Taxonomy" id="29760"/>
    <lineage>
        <taxon>Eukaryota</taxon>
        <taxon>Viridiplantae</taxon>
        <taxon>Streptophyta</taxon>
        <taxon>Embryophyta</taxon>
        <taxon>Tracheophyta</taxon>
        <taxon>Spermatophyta</taxon>
        <taxon>Magnoliopsida</taxon>
        <taxon>eudicotyledons</taxon>
        <taxon>Gunneridae</taxon>
        <taxon>Pentapetalae</taxon>
        <taxon>rosids</taxon>
        <taxon>Vitales</taxon>
        <taxon>Vitaceae</taxon>
        <taxon>Viteae</taxon>
        <taxon>Vitis</taxon>
    </lineage>
</organism>
<evidence type="ECO:0000313" key="10">
    <source>
        <dbReference type="Proteomes" id="UP000288805"/>
    </source>
</evidence>
<gene>
    <name evidence="9" type="primary">MED13_0</name>
    <name evidence="9" type="ORF">CK203_076111</name>
</gene>
<sequence length="257" mass="27692">MIKFPLILIITTCLVKPPGTAESHALIFPAPDCEGSSPCTGMMDVSDQMLLSVGFQSFDNFNPSPPVAMEECLTKNQEVTNNTLSSGPLNYTPASSIGEFDHLIKAEALLTFAPEYGAVETPTSESSSSIFRSPYLPKSRKVESSNSSAKDYVYGATPPSSPCFDGSDEKPGMPVNSKTCPVRHEASSILHSKKYYTHVEGGKEQHEKRSFTCDNSIASGEGLTPSSFSGFNSTNATKPVQRKTTEGTIGMEHLVYL</sequence>
<keyword evidence="4" id="KW-0678">Repressor</keyword>
<evidence type="ECO:0000256" key="5">
    <source>
        <dbReference type="ARBA" id="ARBA00023015"/>
    </source>
</evidence>
<comment type="similarity">
    <text evidence="2">Belongs to the Mediator complex subunit 13 family.</text>
</comment>
<evidence type="ECO:0000256" key="8">
    <source>
        <dbReference type="SAM" id="SignalP"/>
    </source>
</evidence>
<dbReference type="EMBL" id="QGNW01001243">
    <property type="protein sequence ID" value="RVW48761.1"/>
    <property type="molecule type" value="Genomic_DNA"/>
</dbReference>
<feature type="signal peptide" evidence="8">
    <location>
        <begin position="1"/>
        <end position="21"/>
    </location>
</feature>
<protein>
    <recommendedName>
        <fullName evidence="3">Mediator of RNA polymerase II transcription subunit 13</fullName>
    </recommendedName>
</protein>
<accession>A0A438ELZ6</accession>
<dbReference type="AlphaFoldDB" id="A0A438ELZ6"/>
<evidence type="ECO:0000256" key="2">
    <source>
        <dbReference type="ARBA" id="ARBA00009354"/>
    </source>
</evidence>
<evidence type="ECO:0000256" key="7">
    <source>
        <dbReference type="ARBA" id="ARBA00023242"/>
    </source>
</evidence>
<dbReference type="PANTHER" id="PTHR48249:SF3">
    <property type="entry name" value="MEDIATOR OF RNA POLYMERASE II TRANSCRIPTION SUBUNIT 13"/>
    <property type="match status" value="1"/>
</dbReference>
<keyword evidence="7" id="KW-0539">Nucleus</keyword>
<evidence type="ECO:0000256" key="1">
    <source>
        <dbReference type="ARBA" id="ARBA00004123"/>
    </source>
</evidence>
<dbReference type="InterPro" id="IPR051139">
    <property type="entry name" value="Mediator_complx_sub13"/>
</dbReference>
<reference evidence="9 10" key="1">
    <citation type="journal article" date="2018" name="PLoS Genet.">
        <title>Population sequencing reveals clonal diversity and ancestral inbreeding in the grapevine cultivar Chardonnay.</title>
        <authorList>
            <person name="Roach M.J."/>
            <person name="Johnson D.L."/>
            <person name="Bohlmann J."/>
            <person name="van Vuuren H.J."/>
            <person name="Jones S.J."/>
            <person name="Pretorius I.S."/>
            <person name="Schmidt S.A."/>
            <person name="Borneman A.R."/>
        </authorList>
    </citation>
    <scope>NUCLEOTIDE SEQUENCE [LARGE SCALE GENOMIC DNA]</scope>
    <source>
        <strain evidence="10">cv. Chardonnay</strain>
        <tissue evidence="9">Leaf</tissue>
    </source>
</reference>
<comment type="caution">
    <text evidence="9">The sequence shown here is derived from an EMBL/GenBank/DDBJ whole genome shotgun (WGS) entry which is preliminary data.</text>
</comment>
<evidence type="ECO:0000313" key="9">
    <source>
        <dbReference type="EMBL" id="RVW48761.1"/>
    </source>
</evidence>
<proteinExistence type="inferred from homology"/>
<keyword evidence="5" id="KW-0805">Transcription regulation</keyword>
<dbReference type="GO" id="GO:0005634">
    <property type="term" value="C:nucleus"/>
    <property type="evidence" value="ECO:0007669"/>
    <property type="project" value="UniProtKB-SubCell"/>
</dbReference>
<evidence type="ECO:0000256" key="6">
    <source>
        <dbReference type="ARBA" id="ARBA00023163"/>
    </source>
</evidence>
<feature type="chain" id="PRO_5019304753" description="Mediator of RNA polymerase II transcription subunit 13" evidence="8">
    <location>
        <begin position="22"/>
        <end position="257"/>
    </location>
</feature>
<evidence type="ECO:0000256" key="3">
    <source>
        <dbReference type="ARBA" id="ARBA00019618"/>
    </source>
</evidence>
<dbReference type="PANTHER" id="PTHR48249">
    <property type="entry name" value="MEDIATOR OF RNA POLYMERASE II TRANSCRIPTION SUBUNIT 13"/>
    <property type="match status" value="1"/>
</dbReference>